<evidence type="ECO:0000259" key="5">
    <source>
        <dbReference type="Pfam" id="PF00535"/>
    </source>
</evidence>
<dbReference type="Proteomes" id="UP000009229">
    <property type="component" value="Chromosome"/>
</dbReference>
<comment type="pathway">
    <text evidence="1">Cell wall biogenesis; cell wall polysaccharide biosynthesis.</text>
</comment>
<name>A0AAU8Q3R8_DESK7</name>
<organism evidence="6 7">
    <name type="scientific">Desulfofundulus kuznetsovii (strain DSM 6115 / VKM B-1805 / 17)</name>
    <name type="common">Desulfotomaculum kuznetsovii</name>
    <dbReference type="NCBI Taxonomy" id="760568"/>
    <lineage>
        <taxon>Bacteria</taxon>
        <taxon>Bacillati</taxon>
        <taxon>Bacillota</taxon>
        <taxon>Clostridia</taxon>
        <taxon>Eubacteriales</taxon>
        <taxon>Peptococcaceae</taxon>
        <taxon>Desulfofundulus</taxon>
    </lineage>
</organism>
<evidence type="ECO:0000256" key="1">
    <source>
        <dbReference type="ARBA" id="ARBA00004776"/>
    </source>
</evidence>
<protein>
    <submittedName>
        <fullName evidence="6">Glycosyl transferase family 2</fullName>
    </submittedName>
</protein>
<keyword evidence="4 6" id="KW-0808">Transferase</keyword>
<dbReference type="KEGG" id="dku:Desku_2099"/>
<sequence>MLRKKVSVVIATYNRAELLRQCLISLFKARGVEDCAEVIVVNNRSTDHTQKVIDELVTVYPSIIYVEEATPGLSHARNKGINTASGDIVAFIDDDVEIDEGWLDALLAAFADPDVAAVGGKVLPPKGVEIPEWLPPIRMYLLSIFDYGDELRPYTKKECLPGGNMAVRRWVFEKVGVFTTCLGRRQHKLLGGEEVELYHRIIANKGKVLYQPSMIVYHKIGERINPEWILNYAYFLGRSEFRIEILRGLKLRLLIKACRSVFYRYLPFLGQKELALTTRRRFELCVRRRQAEGYLDELCSVLGIRVGRGVDA</sequence>
<dbReference type="InterPro" id="IPR029044">
    <property type="entry name" value="Nucleotide-diphossugar_trans"/>
</dbReference>
<reference evidence="7" key="1">
    <citation type="submission" date="2011-05" db="EMBL/GenBank/DDBJ databases">
        <title>Complete sequence of Desulfotomaculum kuznetsovii DSM 6115.</title>
        <authorList>
            <person name="Lucas S."/>
            <person name="Han J."/>
            <person name="Lapidus A."/>
            <person name="Cheng J.-F."/>
            <person name="Goodwin L."/>
            <person name="Pitluck S."/>
            <person name="Peters L."/>
            <person name="Mikhailova N."/>
            <person name="Lu M."/>
            <person name="Saunders E."/>
            <person name="Han C."/>
            <person name="Tapia R."/>
            <person name="Land M."/>
            <person name="Hauser L."/>
            <person name="Kyrpides N."/>
            <person name="Ivanova N."/>
            <person name="Pagani I."/>
            <person name="Nazina T."/>
            <person name="Ivanova A."/>
            <person name="Parshina S."/>
            <person name="Kuever J."/>
            <person name="Muyzer G."/>
            <person name="Plugge C."/>
            <person name="Stams A."/>
            <person name="Woyke T."/>
        </authorList>
    </citation>
    <scope>NUCLEOTIDE SEQUENCE [LARGE SCALE GENOMIC DNA]</scope>
    <source>
        <strain evidence="7">DSM 6115 / VKM B-1805 / 17</strain>
    </source>
</reference>
<proteinExistence type="inferred from homology"/>
<dbReference type="Pfam" id="PF00535">
    <property type="entry name" value="Glycos_transf_2"/>
    <property type="match status" value="1"/>
</dbReference>
<evidence type="ECO:0000313" key="7">
    <source>
        <dbReference type="Proteomes" id="UP000009229"/>
    </source>
</evidence>
<comment type="similarity">
    <text evidence="2">Belongs to the glycosyltransferase 2 family.</text>
</comment>
<dbReference type="InterPro" id="IPR001173">
    <property type="entry name" value="Glyco_trans_2-like"/>
</dbReference>
<keyword evidence="3" id="KW-0328">Glycosyltransferase</keyword>
<dbReference type="GO" id="GO:0016757">
    <property type="term" value="F:glycosyltransferase activity"/>
    <property type="evidence" value="ECO:0007669"/>
    <property type="project" value="UniProtKB-KW"/>
</dbReference>
<evidence type="ECO:0000256" key="3">
    <source>
        <dbReference type="ARBA" id="ARBA00022676"/>
    </source>
</evidence>
<dbReference type="PANTHER" id="PTHR43179">
    <property type="entry name" value="RHAMNOSYLTRANSFERASE WBBL"/>
    <property type="match status" value="1"/>
</dbReference>
<keyword evidence="7" id="KW-1185">Reference proteome</keyword>
<dbReference type="PANTHER" id="PTHR43179:SF12">
    <property type="entry name" value="GALACTOFURANOSYLTRANSFERASE GLFT2"/>
    <property type="match status" value="1"/>
</dbReference>
<evidence type="ECO:0000313" key="6">
    <source>
        <dbReference type="EMBL" id="AEG15643.1"/>
    </source>
</evidence>
<evidence type="ECO:0000256" key="4">
    <source>
        <dbReference type="ARBA" id="ARBA00022679"/>
    </source>
</evidence>
<dbReference type="RefSeq" id="WP_013823157.1">
    <property type="nucleotide sequence ID" value="NC_015573.1"/>
</dbReference>
<feature type="domain" description="Glycosyltransferase 2-like" evidence="5">
    <location>
        <begin position="7"/>
        <end position="175"/>
    </location>
</feature>
<accession>A0AAU8Q3R8</accession>
<dbReference type="SUPFAM" id="SSF53448">
    <property type="entry name" value="Nucleotide-diphospho-sugar transferases"/>
    <property type="match status" value="1"/>
</dbReference>
<gene>
    <name evidence="6" type="ordered locus">Desku_2099</name>
</gene>
<evidence type="ECO:0000256" key="2">
    <source>
        <dbReference type="ARBA" id="ARBA00006739"/>
    </source>
</evidence>
<dbReference type="AlphaFoldDB" id="A0AAU8Q3R8"/>
<dbReference type="Gene3D" id="3.90.550.10">
    <property type="entry name" value="Spore Coat Polysaccharide Biosynthesis Protein SpsA, Chain A"/>
    <property type="match status" value="1"/>
</dbReference>
<dbReference type="EMBL" id="CP002770">
    <property type="protein sequence ID" value="AEG15643.1"/>
    <property type="molecule type" value="Genomic_DNA"/>
</dbReference>